<dbReference type="EMBL" id="CAQQ02376677">
    <property type="status" value="NOT_ANNOTATED_CDS"/>
    <property type="molecule type" value="Genomic_DNA"/>
</dbReference>
<proteinExistence type="predicted"/>
<sequence>MDQLILLCKFTQDEAKRSRPVIQAAFKDFLASYLNAIQGKTDLFRLQDPDLKGTVRARLCQLPSEEKLDAAAVIIQSNYKGYKIRKNQLLSQLPTGKEPIYKCLDQSEAAVKIQSVYRGYRTRKELCNMLETAPASLEFEKQLQSNLLGDIRKEKKSFADTYDTNENFEEQITKPNIEAWLDSTDNIIKEVVEDEAKDGYITDAVTSSRLSMDEFVTEDDNITRGDDKFEDMTEDEEDDWRTIVEPQADF</sequence>
<organism evidence="2 3">
    <name type="scientific">Megaselia scalaris</name>
    <name type="common">Humpbacked fly</name>
    <name type="synonym">Phora scalaris</name>
    <dbReference type="NCBI Taxonomy" id="36166"/>
    <lineage>
        <taxon>Eukaryota</taxon>
        <taxon>Metazoa</taxon>
        <taxon>Ecdysozoa</taxon>
        <taxon>Arthropoda</taxon>
        <taxon>Hexapoda</taxon>
        <taxon>Insecta</taxon>
        <taxon>Pterygota</taxon>
        <taxon>Neoptera</taxon>
        <taxon>Endopterygota</taxon>
        <taxon>Diptera</taxon>
        <taxon>Brachycera</taxon>
        <taxon>Muscomorpha</taxon>
        <taxon>Platypezoidea</taxon>
        <taxon>Phoridae</taxon>
        <taxon>Megaseliini</taxon>
        <taxon>Megaselia</taxon>
    </lineage>
</organism>
<protein>
    <submittedName>
        <fullName evidence="2">Uncharacterized protein</fullName>
    </submittedName>
</protein>
<dbReference type="PROSITE" id="PS50096">
    <property type="entry name" value="IQ"/>
    <property type="match status" value="1"/>
</dbReference>
<evidence type="ECO:0000256" key="1">
    <source>
        <dbReference type="SAM" id="MobiDB-lite"/>
    </source>
</evidence>
<dbReference type="SMART" id="SM00015">
    <property type="entry name" value="IQ"/>
    <property type="match status" value="2"/>
</dbReference>
<dbReference type="Proteomes" id="UP000015102">
    <property type="component" value="Unassembled WGS sequence"/>
</dbReference>
<dbReference type="HOGENOM" id="CLU_1113702_0_0_1"/>
<keyword evidence="3" id="KW-1185">Reference proteome</keyword>
<dbReference type="Gene3D" id="1.20.5.190">
    <property type="match status" value="2"/>
</dbReference>
<dbReference type="FunFam" id="1.20.5.190:FF:000055">
    <property type="entry name" value="Putative microtubule-associated protein futsch"/>
    <property type="match status" value="1"/>
</dbReference>
<dbReference type="InterPro" id="IPR027417">
    <property type="entry name" value="P-loop_NTPase"/>
</dbReference>
<dbReference type="Pfam" id="PF00612">
    <property type="entry name" value="IQ"/>
    <property type="match status" value="2"/>
</dbReference>
<dbReference type="InterPro" id="IPR000048">
    <property type="entry name" value="IQ_motif_EF-hand-BS"/>
</dbReference>
<dbReference type="SUPFAM" id="SSF52540">
    <property type="entry name" value="P-loop containing nucleoside triphosphate hydrolases"/>
    <property type="match status" value="1"/>
</dbReference>
<reference evidence="3" key="1">
    <citation type="submission" date="2013-02" db="EMBL/GenBank/DDBJ databases">
        <authorList>
            <person name="Hughes D."/>
        </authorList>
    </citation>
    <scope>NUCLEOTIDE SEQUENCE</scope>
    <source>
        <strain>Durham</strain>
        <strain evidence="3">NC isolate 2 -- Noor lab</strain>
    </source>
</reference>
<dbReference type="CDD" id="cd23767">
    <property type="entry name" value="IQCD"/>
    <property type="match status" value="2"/>
</dbReference>
<evidence type="ECO:0000313" key="2">
    <source>
        <dbReference type="EnsemblMetazoa" id="MESCA008694-PA"/>
    </source>
</evidence>
<dbReference type="AlphaFoldDB" id="T1GXY1"/>
<dbReference type="EnsemblMetazoa" id="MESCA008694-RA">
    <property type="protein sequence ID" value="MESCA008694-PA"/>
    <property type="gene ID" value="MESCA008694"/>
</dbReference>
<accession>T1GXY1</accession>
<feature type="compositionally biased region" description="Basic and acidic residues" evidence="1">
    <location>
        <begin position="221"/>
        <end position="231"/>
    </location>
</feature>
<name>T1GXY1_MEGSC</name>
<evidence type="ECO:0000313" key="3">
    <source>
        <dbReference type="Proteomes" id="UP000015102"/>
    </source>
</evidence>
<feature type="region of interest" description="Disordered" evidence="1">
    <location>
        <begin position="221"/>
        <end position="250"/>
    </location>
</feature>
<reference evidence="2" key="2">
    <citation type="submission" date="2015-06" db="UniProtKB">
        <authorList>
            <consortium name="EnsemblMetazoa"/>
        </authorList>
    </citation>
    <scope>IDENTIFICATION</scope>
</reference>